<evidence type="ECO:0000256" key="11">
    <source>
        <dbReference type="SAM" id="Phobius"/>
    </source>
</evidence>
<dbReference type="EMBL" id="GL883021">
    <property type="protein sequence ID" value="EGG16977.1"/>
    <property type="molecule type" value="Genomic_DNA"/>
</dbReference>
<name>F4Q4B5_CACFS</name>
<evidence type="ECO:0000313" key="13">
    <source>
        <dbReference type="EMBL" id="EGG16977.1"/>
    </source>
</evidence>
<proteinExistence type="inferred from homology"/>
<reference evidence="14" key="1">
    <citation type="journal article" date="2011" name="Genome Res.">
        <title>Phylogeny-wide analysis of social amoeba genomes highlights ancient origins for complex intercellular communication.</title>
        <authorList>
            <person name="Heidel A.J."/>
            <person name="Lawal H.M."/>
            <person name="Felder M."/>
            <person name="Schilde C."/>
            <person name="Helps N.R."/>
            <person name="Tunggal B."/>
            <person name="Rivero F."/>
            <person name="John U."/>
            <person name="Schleicher M."/>
            <person name="Eichinger L."/>
            <person name="Platzer M."/>
            <person name="Noegel A.A."/>
            <person name="Schaap P."/>
            <person name="Gloeckner G."/>
        </authorList>
    </citation>
    <scope>NUCLEOTIDE SEQUENCE [LARGE SCALE GENOMIC DNA]</scope>
    <source>
        <strain evidence="14">SH3</strain>
    </source>
</reference>
<feature type="domain" description="Sec20 C-terminal" evidence="12">
    <location>
        <begin position="136"/>
        <end position="224"/>
    </location>
</feature>
<evidence type="ECO:0000256" key="8">
    <source>
        <dbReference type="ARBA" id="ARBA00023136"/>
    </source>
</evidence>
<protein>
    <submittedName>
        <fullName evidence="13">Sec20 family protein</fullName>
    </submittedName>
</protein>
<keyword evidence="6 11" id="KW-1133">Transmembrane helix</keyword>
<evidence type="ECO:0000313" key="14">
    <source>
        <dbReference type="Proteomes" id="UP000007797"/>
    </source>
</evidence>
<keyword evidence="3 11" id="KW-0812">Transmembrane</keyword>
<keyword evidence="7 10" id="KW-0175">Coiled coil</keyword>
<dbReference type="KEGG" id="dfa:DFA_07958"/>
<dbReference type="RefSeq" id="XP_004355459.1">
    <property type="nucleotide sequence ID" value="XM_004355406.1"/>
</dbReference>
<keyword evidence="4" id="KW-0256">Endoplasmic reticulum</keyword>
<evidence type="ECO:0000256" key="7">
    <source>
        <dbReference type="ARBA" id="ARBA00023054"/>
    </source>
</evidence>
<dbReference type="PANTHER" id="PTHR12825:SF0">
    <property type="entry name" value="VESICLE TRANSPORT PROTEIN SEC20"/>
    <property type="match status" value="1"/>
</dbReference>
<evidence type="ECO:0000256" key="3">
    <source>
        <dbReference type="ARBA" id="ARBA00022692"/>
    </source>
</evidence>
<dbReference type="InterPro" id="IPR056173">
    <property type="entry name" value="Sec20_C"/>
</dbReference>
<dbReference type="GeneID" id="14869643"/>
<keyword evidence="14" id="KW-1185">Reference proteome</keyword>
<organism evidence="13 14">
    <name type="scientific">Cavenderia fasciculata</name>
    <name type="common">Slime mold</name>
    <name type="synonym">Dictyostelium fasciculatum</name>
    <dbReference type="NCBI Taxonomy" id="261658"/>
    <lineage>
        <taxon>Eukaryota</taxon>
        <taxon>Amoebozoa</taxon>
        <taxon>Evosea</taxon>
        <taxon>Eumycetozoa</taxon>
        <taxon>Dictyostelia</taxon>
        <taxon>Acytosteliales</taxon>
        <taxon>Cavenderiaceae</taxon>
        <taxon>Cavenderia</taxon>
    </lineage>
</organism>
<keyword evidence="8 11" id="KW-0472">Membrane</keyword>
<dbReference type="OrthoDB" id="46868at2759"/>
<evidence type="ECO:0000256" key="9">
    <source>
        <dbReference type="ARBA" id="ARBA00037934"/>
    </source>
</evidence>
<gene>
    <name evidence="13" type="primary">sec20</name>
    <name evidence="13" type="ORF">DFA_07958</name>
</gene>
<dbReference type="InterPro" id="IPR005606">
    <property type="entry name" value="Sec20"/>
</dbReference>
<dbReference type="Proteomes" id="UP000007797">
    <property type="component" value="Unassembled WGS sequence"/>
</dbReference>
<evidence type="ECO:0000259" key="12">
    <source>
        <dbReference type="Pfam" id="PF03908"/>
    </source>
</evidence>
<evidence type="ECO:0000256" key="6">
    <source>
        <dbReference type="ARBA" id="ARBA00022989"/>
    </source>
</evidence>
<comment type="similarity">
    <text evidence="9">Belongs to the SEC20 family.</text>
</comment>
<dbReference type="STRING" id="1054147.F4Q4B5"/>
<sequence length="243" mass="28139">MKTTFKQINSIEYQIRNDIATLSNSKSIVDIQTLHQSIKTNLDRLKQAIKDASTKIYEKSTKSPKLKQYEKELSYHKEEYNNLMVLQRKLNLQVTVNLQEKYKQERRELLSGGSTNLLGQSSRFQNGTKEDIIKSSMNITESLRRTRTFMNSQVTRSSQIMDELDDASKVLDKTLNQQKEYGSKTMEAKSLLTNLKRRDRTDKLLICFGLLLFLLVVVYILKKRFGNRIFSILVASAPPEMSN</sequence>
<feature type="coiled-coil region" evidence="10">
    <location>
        <begin position="35"/>
        <end position="86"/>
    </location>
</feature>
<dbReference type="GO" id="GO:0006890">
    <property type="term" value="P:retrograde vesicle-mediated transport, Golgi to endoplasmic reticulum"/>
    <property type="evidence" value="ECO:0007669"/>
    <property type="project" value="InterPro"/>
</dbReference>
<evidence type="ECO:0000256" key="5">
    <source>
        <dbReference type="ARBA" id="ARBA00022892"/>
    </source>
</evidence>
<evidence type="ECO:0000256" key="4">
    <source>
        <dbReference type="ARBA" id="ARBA00022824"/>
    </source>
</evidence>
<evidence type="ECO:0000256" key="10">
    <source>
        <dbReference type="SAM" id="Coils"/>
    </source>
</evidence>
<evidence type="ECO:0000256" key="2">
    <source>
        <dbReference type="ARBA" id="ARBA00022448"/>
    </source>
</evidence>
<dbReference type="Pfam" id="PF03908">
    <property type="entry name" value="Sec20"/>
    <property type="match status" value="1"/>
</dbReference>
<dbReference type="PANTHER" id="PTHR12825">
    <property type="entry name" value="BNIP1-RELATED"/>
    <property type="match status" value="1"/>
</dbReference>
<dbReference type="GO" id="GO:0005789">
    <property type="term" value="C:endoplasmic reticulum membrane"/>
    <property type="evidence" value="ECO:0007669"/>
    <property type="project" value="UniProtKB-SubCell"/>
</dbReference>
<accession>F4Q4B5</accession>
<keyword evidence="5" id="KW-0931">ER-Golgi transport</keyword>
<keyword evidence="2" id="KW-0813">Transport</keyword>
<dbReference type="GO" id="GO:0005484">
    <property type="term" value="F:SNAP receptor activity"/>
    <property type="evidence" value="ECO:0007669"/>
    <property type="project" value="InterPro"/>
</dbReference>
<comment type="subcellular location">
    <subcellularLocation>
        <location evidence="1">Endoplasmic reticulum membrane</location>
        <topology evidence="1">Single-pass type IV membrane protein</topology>
    </subcellularLocation>
</comment>
<dbReference type="GO" id="GO:0031201">
    <property type="term" value="C:SNARE complex"/>
    <property type="evidence" value="ECO:0007669"/>
    <property type="project" value="TreeGrafter"/>
</dbReference>
<evidence type="ECO:0000256" key="1">
    <source>
        <dbReference type="ARBA" id="ARBA00004163"/>
    </source>
</evidence>
<dbReference type="OMA" id="MSNQTAW"/>
<feature type="transmembrane region" description="Helical" evidence="11">
    <location>
        <begin position="204"/>
        <end position="221"/>
    </location>
</feature>
<dbReference type="AlphaFoldDB" id="F4Q4B5"/>